<keyword evidence="2" id="KW-1185">Reference proteome</keyword>
<proteinExistence type="predicted"/>
<accession>A0A1B0G9F1</accession>
<protein>
    <submittedName>
        <fullName evidence="1">Uncharacterized protein</fullName>
    </submittedName>
</protein>
<name>A0A1B0G9F1_GLOMM</name>
<organism evidence="1 2">
    <name type="scientific">Glossina morsitans morsitans</name>
    <name type="common">Savannah tsetse fly</name>
    <dbReference type="NCBI Taxonomy" id="37546"/>
    <lineage>
        <taxon>Eukaryota</taxon>
        <taxon>Metazoa</taxon>
        <taxon>Ecdysozoa</taxon>
        <taxon>Arthropoda</taxon>
        <taxon>Hexapoda</taxon>
        <taxon>Insecta</taxon>
        <taxon>Pterygota</taxon>
        <taxon>Neoptera</taxon>
        <taxon>Endopterygota</taxon>
        <taxon>Diptera</taxon>
        <taxon>Brachycera</taxon>
        <taxon>Muscomorpha</taxon>
        <taxon>Hippoboscoidea</taxon>
        <taxon>Glossinidae</taxon>
        <taxon>Glossina</taxon>
    </lineage>
</organism>
<evidence type="ECO:0000313" key="2">
    <source>
        <dbReference type="Proteomes" id="UP000092444"/>
    </source>
</evidence>
<reference evidence="1" key="1">
    <citation type="submission" date="2020-05" db="UniProtKB">
        <authorList>
            <consortium name="EnsemblMetazoa"/>
        </authorList>
    </citation>
    <scope>IDENTIFICATION</scope>
    <source>
        <strain evidence="1">Yale</strain>
    </source>
</reference>
<dbReference type="VEuPathDB" id="VectorBase:GMOY009938"/>
<sequence length="60" mass="6494">MVAKHRALLNKLGVRDLNCGDDVTFTKFPFELVEHTSDHGRLSLADSPGDILKVASACAI</sequence>
<dbReference type="AlphaFoldDB" id="A0A1B0G9F1"/>
<dbReference type="EnsemblMetazoa" id="GMOY009938-RA">
    <property type="protein sequence ID" value="GMOY009938-PA"/>
    <property type="gene ID" value="GMOY009938"/>
</dbReference>
<dbReference type="EMBL" id="CCAG010015358">
    <property type="status" value="NOT_ANNOTATED_CDS"/>
    <property type="molecule type" value="Genomic_DNA"/>
</dbReference>
<dbReference type="Proteomes" id="UP000092444">
    <property type="component" value="Unassembled WGS sequence"/>
</dbReference>
<evidence type="ECO:0000313" key="1">
    <source>
        <dbReference type="EnsemblMetazoa" id="GMOY009938-PA"/>
    </source>
</evidence>